<protein>
    <recommendedName>
        <fullName evidence="3">F-box domain-containing protein</fullName>
    </recommendedName>
</protein>
<evidence type="ECO:0000313" key="2">
    <source>
        <dbReference type="Proteomes" id="UP000307440"/>
    </source>
</evidence>
<dbReference type="EMBL" id="ML210215">
    <property type="protein sequence ID" value="TFK23640.1"/>
    <property type="molecule type" value="Genomic_DNA"/>
</dbReference>
<evidence type="ECO:0008006" key="3">
    <source>
        <dbReference type="Google" id="ProtNLM"/>
    </source>
</evidence>
<proteinExistence type="predicted"/>
<dbReference type="Proteomes" id="UP000307440">
    <property type="component" value="Unassembled WGS sequence"/>
</dbReference>
<reference evidence="1 2" key="1">
    <citation type="journal article" date="2019" name="Nat. Ecol. Evol.">
        <title>Megaphylogeny resolves global patterns of mushroom evolution.</title>
        <authorList>
            <person name="Varga T."/>
            <person name="Krizsan K."/>
            <person name="Foldi C."/>
            <person name="Dima B."/>
            <person name="Sanchez-Garcia M."/>
            <person name="Sanchez-Ramirez S."/>
            <person name="Szollosi G.J."/>
            <person name="Szarkandi J.G."/>
            <person name="Papp V."/>
            <person name="Albert L."/>
            <person name="Andreopoulos W."/>
            <person name="Angelini C."/>
            <person name="Antonin V."/>
            <person name="Barry K.W."/>
            <person name="Bougher N.L."/>
            <person name="Buchanan P."/>
            <person name="Buyck B."/>
            <person name="Bense V."/>
            <person name="Catcheside P."/>
            <person name="Chovatia M."/>
            <person name="Cooper J."/>
            <person name="Damon W."/>
            <person name="Desjardin D."/>
            <person name="Finy P."/>
            <person name="Geml J."/>
            <person name="Haridas S."/>
            <person name="Hughes K."/>
            <person name="Justo A."/>
            <person name="Karasinski D."/>
            <person name="Kautmanova I."/>
            <person name="Kiss B."/>
            <person name="Kocsube S."/>
            <person name="Kotiranta H."/>
            <person name="LaButti K.M."/>
            <person name="Lechner B.E."/>
            <person name="Liimatainen K."/>
            <person name="Lipzen A."/>
            <person name="Lukacs Z."/>
            <person name="Mihaltcheva S."/>
            <person name="Morgado L.N."/>
            <person name="Niskanen T."/>
            <person name="Noordeloos M.E."/>
            <person name="Ohm R.A."/>
            <person name="Ortiz-Santana B."/>
            <person name="Ovrebo C."/>
            <person name="Racz N."/>
            <person name="Riley R."/>
            <person name="Savchenko A."/>
            <person name="Shiryaev A."/>
            <person name="Soop K."/>
            <person name="Spirin V."/>
            <person name="Szebenyi C."/>
            <person name="Tomsovsky M."/>
            <person name="Tulloss R.E."/>
            <person name="Uehling J."/>
            <person name="Grigoriev I.V."/>
            <person name="Vagvolgyi C."/>
            <person name="Papp T."/>
            <person name="Martin F.M."/>
            <person name="Miettinen O."/>
            <person name="Hibbett D.S."/>
            <person name="Nagy L.G."/>
        </authorList>
    </citation>
    <scope>NUCLEOTIDE SEQUENCE [LARGE SCALE GENOMIC DNA]</scope>
    <source>
        <strain evidence="1 2">CBS 121175</strain>
    </source>
</reference>
<evidence type="ECO:0000313" key="1">
    <source>
        <dbReference type="EMBL" id="TFK23640.1"/>
    </source>
</evidence>
<dbReference type="AlphaFoldDB" id="A0A5C3KST0"/>
<name>A0A5C3KST0_COPMA</name>
<gene>
    <name evidence="1" type="ORF">FA15DRAFT_459907</name>
</gene>
<dbReference type="OrthoDB" id="3145912at2759"/>
<organism evidence="1 2">
    <name type="scientific">Coprinopsis marcescibilis</name>
    <name type="common">Agaric fungus</name>
    <name type="synonym">Psathyrella marcescibilis</name>
    <dbReference type="NCBI Taxonomy" id="230819"/>
    <lineage>
        <taxon>Eukaryota</taxon>
        <taxon>Fungi</taxon>
        <taxon>Dikarya</taxon>
        <taxon>Basidiomycota</taxon>
        <taxon>Agaricomycotina</taxon>
        <taxon>Agaricomycetes</taxon>
        <taxon>Agaricomycetidae</taxon>
        <taxon>Agaricales</taxon>
        <taxon>Agaricineae</taxon>
        <taxon>Psathyrellaceae</taxon>
        <taxon>Coprinopsis</taxon>
    </lineage>
</organism>
<keyword evidence="2" id="KW-1185">Reference proteome</keyword>
<accession>A0A5C3KST0</accession>
<sequence>MSDVLSDHGSGASAVALPAELIISIIRPAAQSSKRTCYSLCLVNKWFYQLLKDDLFGRLDNLTNESVTKLNTQILTKHASFFDTEAFTRSISLAKHIPEVLVAPVFEYCSKRLTSFAAYSDDTHSPGMYFPLIESPHLHRLCLIWMQPPPDVHTYMPYYQTGIFQSITRLVLQSLTHLIVYFLDDNHFFWTTLLRAQHRLPKSSDAFQQLTHMALRASPKGLPFIRGLVSVAKNLKYVVCLHDYRGSEVQTQMSTEAKLREWNDRRCVVVDKNNGWGQDSSLLDSCEQELFWMRVEELVEGGYINDSGTLW</sequence>